<dbReference type="AlphaFoldDB" id="A0A5R8KBS3"/>
<protein>
    <submittedName>
        <fullName evidence="2">Glycosyltransferase</fullName>
    </submittedName>
</protein>
<dbReference type="Pfam" id="PF00534">
    <property type="entry name" value="Glycos_transf_1"/>
    <property type="match status" value="1"/>
</dbReference>
<sequence>MNSSNTNPLSPRNIPNVAPVHFFGFLGASTGLGETGRLIIKSMQTAGIDVQIHTVPLPGRDHIAPPANAHTISKLTLPPEGSLIILCLDPQNVANLTDRVHPDFFTGRRYHVAVWFWELNAIPLSTIRASQNVDEVWVVTPFIRDAFARELTIPVRTFPHPIDPAILDSINPIKAPAVDGRFVFLFSFAYDSYGPRKNPEAICRAFASAFPEPTEDGPVLIIKSSKSNETWVMNHTRMVTEWSHRPDIYFIDGVMTDQARLELVKRCDCYVSLHRSEGLGLTIMEAMALGKPCIATGFSGNLSFMNDENSALVPWVPTRDGLHAPPYNELPEAEWAEPDITAAAAAMHRIFRDPAYAQAIGRQAASDIRSIYSLQAVGEKLRSLIDSSPVPAAPGDEPHPGHRFSSPISDAVSIPTLTGNSIESCYAQATRALKAIKLEIQNRPPASPLSSPSGSNHQELATFLTQLVDVCQLSLTALKEKEKSLVTIVRDLNSLFGSIQIPALSDLDAETTEMLLTTSSSRPSTETFHTKAVRSLNAFKSDLKQRKNGQSSNSKISTEEAAAFLSQLTDSCHLALKAVKEKEESIMSAVRGIDARLILMEDQVSKLFPLVAALSKAQHSKSSDWERLGIEAPSY</sequence>
<accession>A0A5R8KBS3</accession>
<evidence type="ECO:0000313" key="2">
    <source>
        <dbReference type="EMBL" id="TLD69751.1"/>
    </source>
</evidence>
<dbReference type="SUPFAM" id="SSF53756">
    <property type="entry name" value="UDP-Glycosyltransferase/glycogen phosphorylase"/>
    <property type="match status" value="1"/>
</dbReference>
<name>A0A5R8KBS3_9BACT</name>
<dbReference type="PANTHER" id="PTHR46656">
    <property type="entry name" value="PUTATIVE-RELATED"/>
    <property type="match status" value="1"/>
</dbReference>
<feature type="domain" description="Glycosyl transferase family 1" evidence="1">
    <location>
        <begin position="195"/>
        <end position="311"/>
    </location>
</feature>
<dbReference type="Proteomes" id="UP000306196">
    <property type="component" value="Unassembled WGS sequence"/>
</dbReference>
<dbReference type="GO" id="GO:0016757">
    <property type="term" value="F:glycosyltransferase activity"/>
    <property type="evidence" value="ECO:0007669"/>
    <property type="project" value="InterPro"/>
</dbReference>
<evidence type="ECO:0000313" key="3">
    <source>
        <dbReference type="Proteomes" id="UP000306196"/>
    </source>
</evidence>
<keyword evidence="2" id="KW-0808">Transferase</keyword>
<proteinExistence type="predicted"/>
<keyword evidence="3" id="KW-1185">Reference proteome</keyword>
<dbReference type="OrthoDB" id="440232at2"/>
<dbReference type="CDD" id="cd03801">
    <property type="entry name" value="GT4_PimA-like"/>
    <property type="match status" value="1"/>
</dbReference>
<organism evidence="2 3">
    <name type="scientific">Phragmitibacter flavus</name>
    <dbReference type="NCBI Taxonomy" id="2576071"/>
    <lineage>
        <taxon>Bacteria</taxon>
        <taxon>Pseudomonadati</taxon>
        <taxon>Verrucomicrobiota</taxon>
        <taxon>Verrucomicrobiia</taxon>
        <taxon>Verrucomicrobiales</taxon>
        <taxon>Verrucomicrobiaceae</taxon>
        <taxon>Phragmitibacter</taxon>
    </lineage>
</organism>
<dbReference type="PANTHER" id="PTHR46656:SF3">
    <property type="entry name" value="PUTATIVE-RELATED"/>
    <property type="match status" value="1"/>
</dbReference>
<dbReference type="InterPro" id="IPR001296">
    <property type="entry name" value="Glyco_trans_1"/>
</dbReference>
<reference evidence="2 3" key="1">
    <citation type="submission" date="2019-05" db="EMBL/GenBank/DDBJ databases">
        <title>Verrucobacter flavum gen. nov., sp. nov. a new member of the family Verrucomicrobiaceae.</title>
        <authorList>
            <person name="Szuroczki S."/>
            <person name="Abbaszade G."/>
            <person name="Szabo A."/>
            <person name="Felfoldi T."/>
            <person name="Schumann P."/>
            <person name="Boka K."/>
            <person name="Keki Z."/>
            <person name="Toumi M."/>
            <person name="Toth E."/>
        </authorList>
    </citation>
    <scope>NUCLEOTIDE SEQUENCE [LARGE SCALE GENOMIC DNA]</scope>
    <source>
        <strain evidence="2 3">MG-N-17</strain>
    </source>
</reference>
<dbReference type="EMBL" id="VAUV01000011">
    <property type="protein sequence ID" value="TLD69751.1"/>
    <property type="molecule type" value="Genomic_DNA"/>
</dbReference>
<dbReference type="Gene3D" id="3.40.50.2000">
    <property type="entry name" value="Glycogen Phosphorylase B"/>
    <property type="match status" value="1"/>
</dbReference>
<gene>
    <name evidence="2" type="ORF">FEM03_15605</name>
</gene>
<comment type="caution">
    <text evidence="2">The sequence shown here is derived from an EMBL/GenBank/DDBJ whole genome shotgun (WGS) entry which is preliminary data.</text>
</comment>
<evidence type="ECO:0000259" key="1">
    <source>
        <dbReference type="Pfam" id="PF00534"/>
    </source>
</evidence>